<feature type="region of interest" description="Disordered" evidence="2">
    <location>
        <begin position="1264"/>
        <end position="1355"/>
    </location>
</feature>
<feature type="region of interest" description="Disordered" evidence="2">
    <location>
        <begin position="406"/>
        <end position="425"/>
    </location>
</feature>
<feature type="compositionally biased region" description="Low complexity" evidence="2">
    <location>
        <begin position="412"/>
        <end position="422"/>
    </location>
</feature>
<feature type="region of interest" description="Disordered" evidence="2">
    <location>
        <begin position="329"/>
        <end position="399"/>
    </location>
</feature>
<name>A0A0G4MXD7_VERLO</name>
<feature type="region of interest" description="Disordered" evidence="2">
    <location>
        <begin position="602"/>
        <end position="693"/>
    </location>
</feature>
<feature type="coiled-coil region" evidence="1">
    <location>
        <begin position="906"/>
        <end position="940"/>
    </location>
</feature>
<accession>A0A0G4MXD7</accession>
<feature type="compositionally biased region" description="Basic and acidic residues" evidence="2">
    <location>
        <begin position="673"/>
        <end position="683"/>
    </location>
</feature>
<gene>
    <name evidence="3" type="ORF">BN1708_007878</name>
</gene>
<proteinExistence type="predicted"/>
<keyword evidence="1" id="KW-0175">Coiled coil</keyword>
<feature type="region of interest" description="Disordered" evidence="2">
    <location>
        <begin position="431"/>
        <end position="453"/>
    </location>
</feature>
<evidence type="ECO:0000256" key="2">
    <source>
        <dbReference type="SAM" id="MobiDB-lite"/>
    </source>
</evidence>
<dbReference type="STRING" id="100787.A0A0G4MXD7"/>
<feature type="coiled-coil region" evidence="1">
    <location>
        <begin position="758"/>
        <end position="865"/>
    </location>
</feature>
<feature type="compositionally biased region" description="Polar residues" evidence="2">
    <location>
        <begin position="968"/>
        <end position="981"/>
    </location>
</feature>
<keyword evidence="4" id="KW-1185">Reference proteome</keyword>
<feature type="region of interest" description="Disordered" evidence="2">
    <location>
        <begin position="949"/>
        <end position="1061"/>
    </location>
</feature>
<protein>
    <submittedName>
        <fullName evidence="3">Uncharacterized protein</fullName>
    </submittedName>
</protein>
<feature type="compositionally biased region" description="Polar residues" evidence="2">
    <location>
        <begin position="1308"/>
        <end position="1317"/>
    </location>
</feature>
<feature type="coiled-coil region" evidence="1">
    <location>
        <begin position="68"/>
        <end position="203"/>
    </location>
</feature>
<dbReference type="PANTHER" id="PTHR23159">
    <property type="entry name" value="CENTROSOMAL PROTEIN 2"/>
    <property type="match status" value="1"/>
</dbReference>
<feature type="compositionally biased region" description="Polar residues" evidence="2">
    <location>
        <begin position="603"/>
        <end position="625"/>
    </location>
</feature>
<dbReference type="EMBL" id="CVQH01025638">
    <property type="protein sequence ID" value="CRK38720.1"/>
    <property type="molecule type" value="Genomic_DNA"/>
</dbReference>
<feature type="coiled-coil region" evidence="1">
    <location>
        <begin position="244"/>
        <end position="278"/>
    </location>
</feature>
<feature type="compositionally biased region" description="Basic and acidic residues" evidence="2">
    <location>
        <begin position="1334"/>
        <end position="1344"/>
    </location>
</feature>
<feature type="region of interest" description="Disordered" evidence="2">
    <location>
        <begin position="1"/>
        <end position="27"/>
    </location>
</feature>
<feature type="region of interest" description="Disordered" evidence="2">
    <location>
        <begin position="284"/>
        <end position="315"/>
    </location>
</feature>
<evidence type="ECO:0000313" key="3">
    <source>
        <dbReference type="EMBL" id="CRK38720.1"/>
    </source>
</evidence>
<feature type="compositionally biased region" description="Low complexity" evidence="2">
    <location>
        <begin position="646"/>
        <end position="671"/>
    </location>
</feature>
<feature type="region of interest" description="Disordered" evidence="2">
    <location>
        <begin position="1093"/>
        <end position="1127"/>
    </location>
</feature>
<evidence type="ECO:0000313" key="4">
    <source>
        <dbReference type="Proteomes" id="UP000044602"/>
    </source>
</evidence>
<organism evidence="3 4">
    <name type="scientific">Verticillium longisporum</name>
    <name type="common">Verticillium dahliae var. longisporum</name>
    <dbReference type="NCBI Taxonomy" id="100787"/>
    <lineage>
        <taxon>Eukaryota</taxon>
        <taxon>Fungi</taxon>
        <taxon>Dikarya</taxon>
        <taxon>Ascomycota</taxon>
        <taxon>Pezizomycotina</taxon>
        <taxon>Sordariomycetes</taxon>
        <taxon>Hypocreomycetidae</taxon>
        <taxon>Glomerellales</taxon>
        <taxon>Plectosphaerellaceae</taxon>
        <taxon>Verticillium</taxon>
    </lineage>
</organism>
<feature type="compositionally biased region" description="Polar residues" evidence="2">
    <location>
        <begin position="1265"/>
        <end position="1287"/>
    </location>
</feature>
<dbReference type="Proteomes" id="UP000044602">
    <property type="component" value="Unassembled WGS sequence"/>
</dbReference>
<dbReference type="PANTHER" id="PTHR23159:SF31">
    <property type="entry name" value="CENTROSOME-ASSOCIATED PROTEIN CEP250 ISOFORM X1"/>
    <property type="match status" value="1"/>
</dbReference>
<sequence>MAPTPDPRGDALAGLMPPTSPHAHQDPAASLRCCCGHDDCAYLKHSCDVLDAVEQDVHTAAKLGQALLARHEAYMADAERDRLELTAQNRALLDQLETLNNSVNSSDTRIQSLEATLLSSQQAVRRLEGAAVRAAELERHVALLEREQMQLQNTLISTESESRSALNRWKKAERGITELQEQLERMEKETKDERERHVEAMGRVERQREMEKELNTAAGRLKGAAAAKSLDKGKHGSSVVSHFVRDLLQDNANLQLGMAELRELLTNSNDEIQALRDQLMFHQPVGEGEKEGERSTASTLRAEMDPSQMEEPGATTRLSQELHIHHHYHVASKGDNKKPKKRRAGLTPGIFTPPSGASTPVTPFRNHPWRLSSPVPPTTSTHGHRDSTSSLAAPPSHRWSMFSEQQSDFAASSVPSSPQSTSHRFSMFDKFPDSDLPASPTTSVDPMSPTMRATHLKRPSEVSTRSISMPAKLMIAPPAPTLEVTQHHLGPEPIREEVHEDDTEIEEVPEIVTTEEEYSFSTDEEQPQRRLHRVISHESIMSLAGGLDIHTLKVRPSQLTLRPLGGAEAVFTGVTASSTISRVTTKRSTAVLRDSLAGLPSQRVVSTPTRSLSPASTLNEGQRNTAKPGRWTSWRPWGSGGGGGVTSSSSSNSTPNDPESSPTPALTPTPTNKKADKERDLHRASGINQPGAIPGFQEYLASIRTRGTPSKVMPDVVDVEALRQILEEELCKTSRHQKHGPRLAHRPCQGPRGARGQLETLNNSVNSSDTRIQSLEATLLSSQQAVRRLEGAAVRAAELERHVALLEREQMQLQNTLISTESESRSALNRWKKAERGIPELQEQLERMEKETKDERERHVEAMGRVERQREMEKELNTAAGRLKGAAAAKSLDKGKNGSSVVSHFVRDLLQDNANLQLGMAELRELLTNSNDEIQALRDQLMFHQPVAEGEMEGKTSTASTLRAEMEPSQTEEPGTTTRLSQELHIHHHYHVASKGDNKKPKKRRAGLTPGIFTPPSGASTPVTPFRNHPWRLSSPVPPTTSTHGHRDSTSSLAAPPSHRWSMFSEQQSDFAASSVPSSPQSTSHRFSMFDKFPDSDLPASPTTSVDPMSPTMRATHLKRPSEVSTRSISMPTKLMIAPPAPTLEVTQHHLGPEPIREEVHEDDTDIDEVPEIVTTEEEYSFSTDEEQPQRRLHRVISHESIMSLAGGLDIHTLKVRPSQLTLRPLGGAEAVFTGVTASSTISRVTTKRSTAVLRDSLAGLPSQRVVSTPTRSLSPASTLNEGQRNTAKPGRWTSWRPWGGGGGGGVASSSSNSTPNDPERSPTPALTPTPTNKKADKERDLHRASGINQPGAIPGFQEYLASIRTRGTPSKVMPDVVDVEALRQILEEE</sequence>
<evidence type="ECO:0000256" key="1">
    <source>
        <dbReference type="SAM" id="Coils"/>
    </source>
</evidence>
<reference evidence="3 4" key="1">
    <citation type="submission" date="2015-05" db="EMBL/GenBank/DDBJ databases">
        <authorList>
            <person name="Wang D.B."/>
            <person name="Wang M."/>
        </authorList>
    </citation>
    <scope>NUCLEOTIDE SEQUENCE [LARGE SCALE GENOMIC DNA]</scope>
    <source>
        <strain evidence="3">VL1</strain>
    </source>
</reference>